<reference evidence="1 2" key="1">
    <citation type="journal article" date="2023" name="Int. J. Syst. Evol. Microbiol.">
        <title>Terrisporobacter hibernicus sp. nov., isolated from bovine faeces in Northern Ireland.</title>
        <authorList>
            <person name="Mitchell M."/>
            <person name="Nguyen S.V."/>
            <person name="Connor M."/>
            <person name="Fairley D.J."/>
            <person name="Donoghue O."/>
            <person name="Marshall H."/>
            <person name="Koolman L."/>
            <person name="McMullan G."/>
            <person name="Schaffer K.E."/>
            <person name="McGrath J.W."/>
            <person name="Fanning S."/>
        </authorList>
    </citation>
    <scope>NUCLEOTIDE SEQUENCE [LARGE SCALE GENOMIC DNA]</scope>
    <source>
        <strain evidence="1 2">MCA3</strain>
    </source>
</reference>
<dbReference type="EMBL" id="CP081135">
    <property type="protein sequence ID" value="UEL46372.1"/>
    <property type="molecule type" value="Genomic_DNA"/>
</dbReference>
<dbReference type="KEGG" id="tem:JW646_12025"/>
<proteinExistence type="predicted"/>
<dbReference type="RefSeq" id="WP_148555949.1">
    <property type="nucleotide sequence ID" value="NZ_CP081135.1"/>
</dbReference>
<dbReference type="InterPro" id="IPR003737">
    <property type="entry name" value="GlcNAc_PI_deacetylase-related"/>
</dbReference>
<dbReference type="Proteomes" id="UP001198983">
    <property type="component" value="Chromosome"/>
</dbReference>
<name>A0AAX2ZF95_9FIRM</name>
<evidence type="ECO:0000313" key="2">
    <source>
        <dbReference type="Proteomes" id="UP001198983"/>
    </source>
</evidence>
<evidence type="ECO:0000313" key="1">
    <source>
        <dbReference type="EMBL" id="UEL46372.1"/>
    </source>
</evidence>
<gene>
    <name evidence="1" type="ORF">JW646_12025</name>
</gene>
<dbReference type="InterPro" id="IPR024078">
    <property type="entry name" value="LmbE-like_dom_sf"/>
</dbReference>
<keyword evidence="2" id="KW-1185">Reference proteome</keyword>
<dbReference type="GO" id="GO:0016811">
    <property type="term" value="F:hydrolase activity, acting on carbon-nitrogen (but not peptide) bonds, in linear amides"/>
    <property type="evidence" value="ECO:0007669"/>
    <property type="project" value="TreeGrafter"/>
</dbReference>
<dbReference type="SUPFAM" id="SSF102588">
    <property type="entry name" value="LmbE-like"/>
    <property type="match status" value="1"/>
</dbReference>
<dbReference type="Pfam" id="PF02585">
    <property type="entry name" value="PIG-L"/>
    <property type="match status" value="1"/>
</dbReference>
<dbReference type="Gene3D" id="3.40.50.10320">
    <property type="entry name" value="LmbE-like"/>
    <property type="match status" value="1"/>
</dbReference>
<organism evidence="1 2">
    <name type="scientific">Terrisporobacter hibernicus</name>
    <dbReference type="NCBI Taxonomy" id="2813371"/>
    <lineage>
        <taxon>Bacteria</taxon>
        <taxon>Bacillati</taxon>
        <taxon>Bacillota</taxon>
        <taxon>Clostridia</taxon>
        <taxon>Peptostreptococcales</taxon>
        <taxon>Peptostreptococcaceae</taxon>
        <taxon>Terrisporobacter</taxon>
    </lineage>
</organism>
<sequence>MSKVLVIAAHPDDEILGVAATIRKHVENGDECEALILGEGVTSRYDNRENYDVDKLNQLQEDTIKAGKIIGYKNVYTANLRDNRFDSYDLLHIVKIIEKYVDKIKPDIIYTHHHGDLNVDHKVTFEAVITGTRPISDEIVREIYCFETVSSTEWSFIDKYKFNPNYFVDVTGFMEYKLEAMKQYTGELRESPHPRSLDNLLYTAKKWGSIINCEYAEVFEVVRMIKK</sequence>
<dbReference type="PANTHER" id="PTHR12993:SF30">
    <property type="entry name" value="N-ACETYL-ALPHA-D-GLUCOSAMINYL L-MALATE DEACETYLASE 1"/>
    <property type="match status" value="1"/>
</dbReference>
<protein>
    <submittedName>
        <fullName evidence="1">PIG-L family deacetylase</fullName>
    </submittedName>
</protein>
<dbReference type="PANTHER" id="PTHR12993">
    <property type="entry name" value="N-ACETYLGLUCOSAMINYL-PHOSPHATIDYLINOSITOL DE-N-ACETYLASE-RELATED"/>
    <property type="match status" value="1"/>
</dbReference>
<dbReference type="AlphaFoldDB" id="A0AAX2ZF95"/>
<accession>A0AAX2ZF95</accession>